<comment type="caution">
    <text evidence="4">The sequence shown here is derived from an EMBL/GenBank/DDBJ whole genome shotgun (WGS) entry which is preliminary data.</text>
</comment>
<protein>
    <recommendedName>
        <fullName evidence="3">Tyr recombinase domain-containing protein</fullName>
    </recommendedName>
</protein>
<evidence type="ECO:0000313" key="4">
    <source>
        <dbReference type="EMBL" id="CAH1993546.1"/>
    </source>
</evidence>
<feature type="domain" description="Tyr recombinase" evidence="3">
    <location>
        <begin position="460"/>
        <end position="667"/>
    </location>
</feature>
<proteinExistence type="predicted"/>
<dbReference type="GO" id="GO:0006310">
    <property type="term" value="P:DNA recombination"/>
    <property type="evidence" value="ECO:0007669"/>
    <property type="project" value="UniProtKB-KW"/>
</dbReference>
<dbReference type="Gene3D" id="1.10.150.130">
    <property type="match status" value="1"/>
</dbReference>
<dbReference type="InterPro" id="IPR011010">
    <property type="entry name" value="DNA_brk_join_enz"/>
</dbReference>
<dbReference type="EMBL" id="CAKOFQ010007175">
    <property type="protein sequence ID" value="CAH1993546.1"/>
    <property type="molecule type" value="Genomic_DNA"/>
</dbReference>
<organism evidence="4 5">
    <name type="scientific">Acanthoscelides obtectus</name>
    <name type="common">Bean weevil</name>
    <name type="synonym">Bruchus obtectus</name>
    <dbReference type="NCBI Taxonomy" id="200917"/>
    <lineage>
        <taxon>Eukaryota</taxon>
        <taxon>Metazoa</taxon>
        <taxon>Ecdysozoa</taxon>
        <taxon>Arthropoda</taxon>
        <taxon>Hexapoda</taxon>
        <taxon>Insecta</taxon>
        <taxon>Pterygota</taxon>
        <taxon>Neoptera</taxon>
        <taxon>Endopterygota</taxon>
        <taxon>Coleoptera</taxon>
        <taxon>Polyphaga</taxon>
        <taxon>Cucujiformia</taxon>
        <taxon>Chrysomeloidea</taxon>
        <taxon>Chrysomelidae</taxon>
        <taxon>Bruchinae</taxon>
        <taxon>Bruchini</taxon>
        <taxon>Acanthoscelides</taxon>
    </lineage>
</organism>
<dbReference type="Pfam" id="PF00589">
    <property type="entry name" value="Phage_integrase"/>
    <property type="match status" value="1"/>
</dbReference>
<dbReference type="PANTHER" id="PTHR35617:SF3">
    <property type="entry name" value="CORE-BINDING (CB) DOMAIN-CONTAINING PROTEIN"/>
    <property type="match status" value="1"/>
</dbReference>
<dbReference type="CDD" id="cd00397">
    <property type="entry name" value="DNA_BRE_C"/>
    <property type="match status" value="1"/>
</dbReference>
<keyword evidence="2" id="KW-0233">DNA recombination</keyword>
<evidence type="ECO:0000313" key="5">
    <source>
        <dbReference type="Proteomes" id="UP001152888"/>
    </source>
</evidence>
<evidence type="ECO:0000259" key="3">
    <source>
        <dbReference type="PROSITE" id="PS51898"/>
    </source>
</evidence>
<dbReference type="PROSITE" id="PS51898">
    <property type="entry name" value="TYR_RECOMBINASE"/>
    <property type="match status" value="1"/>
</dbReference>
<evidence type="ECO:0000256" key="1">
    <source>
        <dbReference type="ARBA" id="ARBA00023125"/>
    </source>
</evidence>
<dbReference type="Gene3D" id="1.10.443.10">
    <property type="entry name" value="Intergrase catalytic core"/>
    <property type="match status" value="1"/>
</dbReference>
<keyword evidence="5" id="KW-1185">Reference proteome</keyword>
<dbReference type="GO" id="GO:0003677">
    <property type="term" value="F:DNA binding"/>
    <property type="evidence" value="ECO:0007669"/>
    <property type="project" value="UniProtKB-KW"/>
</dbReference>
<evidence type="ECO:0000256" key="2">
    <source>
        <dbReference type="ARBA" id="ARBA00023172"/>
    </source>
</evidence>
<dbReference type="InterPro" id="IPR010998">
    <property type="entry name" value="Integrase_recombinase_N"/>
</dbReference>
<reference evidence="4" key="1">
    <citation type="submission" date="2022-03" db="EMBL/GenBank/DDBJ databases">
        <authorList>
            <person name="Sayadi A."/>
        </authorList>
    </citation>
    <scope>NUCLEOTIDE SEQUENCE</scope>
</reference>
<name>A0A9P0PQG3_ACAOB</name>
<dbReference type="PANTHER" id="PTHR35617">
    <property type="entry name" value="PHAGE_INTEGRASE DOMAIN-CONTAINING PROTEIN"/>
    <property type="match status" value="1"/>
</dbReference>
<gene>
    <name evidence="4" type="ORF">ACAOBT_LOCUS21574</name>
</gene>
<dbReference type="SUPFAM" id="SSF56349">
    <property type="entry name" value="DNA breaking-rejoining enzymes"/>
    <property type="match status" value="1"/>
</dbReference>
<dbReference type="InterPro" id="IPR013762">
    <property type="entry name" value="Integrase-like_cat_sf"/>
</dbReference>
<dbReference type="GO" id="GO:0015074">
    <property type="term" value="P:DNA integration"/>
    <property type="evidence" value="ECO:0007669"/>
    <property type="project" value="InterPro"/>
</dbReference>
<dbReference type="OrthoDB" id="6759919at2759"/>
<keyword evidence="1" id="KW-0238">DNA-binding</keyword>
<dbReference type="Proteomes" id="UP001152888">
    <property type="component" value="Unassembled WGS sequence"/>
</dbReference>
<accession>A0A9P0PQG3</accession>
<dbReference type="InterPro" id="IPR002104">
    <property type="entry name" value="Integrase_catalytic"/>
</dbReference>
<dbReference type="AlphaFoldDB" id="A0A9P0PQG3"/>
<sequence>MSSNRKRVIIIKEKLKKLEEMLQDVSTSGSDQDIEPRRKRIRLISVSSSDSVHSDVNQGNIVEVDVHREAELSPIPSDKIDSIRINKILGTDPSMPKVMSKPVSDQVASRLNYYATNGTSSDEKEKIRLEWPTPENCLSFNSPTLNPEILALLSPTDQKKDSFMCHIQNDIAGSLSALSSVISKLLDIADLPNVIKEIIPDLMTAGKLQCNAHFQLSMHRRHQVYPLLKSDMQKLAKESKMDNFLFGKTFMEKCKTNQTINKSAVELQVSKVPASSQIFNRSHLNWQRLQNICTFSEKSVCTKQEKGASNTREKQKSMEIIEREPSQIQLPKPTNSVEGTTSALAKAYPGVRNFIREALAPRRLTESALEVVISSLNPNTLKQYNTAYKKWWEFCIRRAVDCFNPSTADFVDFLDNSFKEGASYTTLNTFRSSLNLIINKEVDEKIISRYLKGVFKIKPVFPKYQATWDPNPVIAYLSSLHPLSSLSFADLTYKLVMLFALGTAQRLQTFSKIKIDNIYQRTDFIEILIPDILKTSGPGRIQPRLRLPFFKETPDLCLSSTLIEYLSRSQNIRNNIRELFLTIKKPYHPASTQTLSRWLKKILGLAGINTSTFSGYSTRHAAVSAAYRSGTNIETIRATVGWSERSNVFFKFYNRPLDSSFFINSVLAGTENKQLRSCRD</sequence>